<evidence type="ECO:0000256" key="4">
    <source>
        <dbReference type="PROSITE-ProRule" id="PRU00176"/>
    </source>
</evidence>
<feature type="compositionally biased region" description="Basic residues" evidence="5">
    <location>
        <begin position="9"/>
        <end position="21"/>
    </location>
</feature>
<dbReference type="InterPro" id="IPR035979">
    <property type="entry name" value="RBD_domain_sf"/>
</dbReference>
<dbReference type="GO" id="GO:0003723">
    <property type="term" value="F:RNA binding"/>
    <property type="evidence" value="ECO:0007669"/>
    <property type="project" value="UniProtKB-UniRule"/>
</dbReference>
<dbReference type="Gene3D" id="3.30.70.330">
    <property type="match status" value="2"/>
</dbReference>
<dbReference type="RefSeq" id="XP_002956354.1">
    <property type="nucleotide sequence ID" value="XM_002956308.1"/>
</dbReference>
<evidence type="ECO:0000313" key="7">
    <source>
        <dbReference type="EMBL" id="EFJ42498.1"/>
    </source>
</evidence>
<reference evidence="7 8" key="1">
    <citation type="journal article" date="2010" name="Science">
        <title>Genomic analysis of organismal complexity in the multicellular green alga Volvox carteri.</title>
        <authorList>
            <person name="Prochnik S.E."/>
            <person name="Umen J."/>
            <person name="Nedelcu A.M."/>
            <person name="Hallmann A."/>
            <person name="Miller S.M."/>
            <person name="Nishii I."/>
            <person name="Ferris P."/>
            <person name="Kuo A."/>
            <person name="Mitros T."/>
            <person name="Fritz-Laylin L.K."/>
            <person name="Hellsten U."/>
            <person name="Chapman J."/>
            <person name="Simakov O."/>
            <person name="Rensing S.A."/>
            <person name="Terry A."/>
            <person name="Pangilinan J."/>
            <person name="Kapitonov V."/>
            <person name="Jurka J."/>
            <person name="Salamov A."/>
            <person name="Shapiro H."/>
            <person name="Schmutz J."/>
            <person name="Grimwood J."/>
            <person name="Lindquist E."/>
            <person name="Lucas S."/>
            <person name="Grigoriev I.V."/>
            <person name="Schmitt R."/>
            <person name="Kirk D."/>
            <person name="Rokhsar D.S."/>
        </authorList>
    </citation>
    <scope>NUCLEOTIDE SEQUENCE [LARGE SCALE GENOMIC DNA]</scope>
    <source>
        <strain evidence="8">f. Nagariensis / Eve</strain>
    </source>
</reference>
<dbReference type="CDD" id="cd12232">
    <property type="entry name" value="RRM3_U2AF65"/>
    <property type="match status" value="1"/>
</dbReference>
<sequence length="486" mass="51233">MGSRDRSRSRDRRRSRSRERSRRWDRDRRSRSRSRDRRRSRSRSKSRSRSRDRAKSLAYDASISAVQAMAALQQQQQLQRQLLAQQLLLQQQAAAAAAALAPPVQQQNTSTANADRKAREIYVGNLAIGVVTSDMLRELFNTILANQVPDPANAPPVVNVNLDSAGRFAFVEFRTRELTDAAIQLDKLELCGRQMNIGRPKGYVAMQMQQQTALAQVPNQLADAAKLGQAQVLAAALAGAVPASANTLAAAAATLTVNTPTNVVLLENMVSCGTIRDENERKEAGRTNMGLDPSAGQAGPDATTVPAAGDGRFCLSGILEDVQQEVVKCGPVIGLAVPMPPAHVTNQEASRVYVKYSTAAEAARCRTMMDGRKFDDNAVKATFVTEGEFLRAQAGEWVAKPGLLMPAGVPALPAVAAGPAAAPALPAATGLAGLGALGALGAAPAAPQVPGHVPIQQTGGLVLPPGFTLPAGFTLAGAMPGLGLPK</sequence>
<dbReference type="PROSITE" id="PS50102">
    <property type="entry name" value="RRM"/>
    <property type="match status" value="1"/>
</dbReference>
<dbReference type="GO" id="GO:0006397">
    <property type="term" value="P:mRNA processing"/>
    <property type="evidence" value="ECO:0007669"/>
    <property type="project" value="UniProtKB-KW"/>
</dbReference>
<dbReference type="AlphaFoldDB" id="D8UCI5"/>
<keyword evidence="1" id="KW-0507">mRNA processing</keyword>
<evidence type="ECO:0000256" key="5">
    <source>
        <dbReference type="SAM" id="MobiDB-lite"/>
    </source>
</evidence>
<dbReference type="KEGG" id="vcn:VOLCADRAFT_107190"/>
<gene>
    <name evidence="7" type="ORF">VOLCADRAFT_107190</name>
</gene>
<dbReference type="STRING" id="3068.D8UCI5"/>
<dbReference type="EMBL" id="GL378381">
    <property type="protein sequence ID" value="EFJ42498.1"/>
    <property type="molecule type" value="Genomic_DNA"/>
</dbReference>
<keyword evidence="3" id="KW-0508">mRNA splicing</keyword>
<evidence type="ECO:0000256" key="1">
    <source>
        <dbReference type="ARBA" id="ARBA00022664"/>
    </source>
</evidence>
<dbReference type="SMART" id="SM00360">
    <property type="entry name" value="RRM"/>
    <property type="match status" value="2"/>
</dbReference>
<keyword evidence="8" id="KW-1185">Reference proteome</keyword>
<feature type="region of interest" description="Disordered" evidence="5">
    <location>
        <begin position="1"/>
        <end position="56"/>
    </location>
</feature>
<proteinExistence type="predicted"/>
<evidence type="ECO:0000256" key="2">
    <source>
        <dbReference type="ARBA" id="ARBA00022884"/>
    </source>
</evidence>
<dbReference type="eggNOG" id="KOG0120">
    <property type="taxonomic scope" value="Eukaryota"/>
</dbReference>
<dbReference type="Pfam" id="PF00076">
    <property type="entry name" value="RRM_1"/>
    <property type="match status" value="1"/>
</dbReference>
<dbReference type="GO" id="GO:0008380">
    <property type="term" value="P:RNA splicing"/>
    <property type="evidence" value="ECO:0007669"/>
    <property type="project" value="UniProtKB-KW"/>
</dbReference>
<dbReference type="OrthoDB" id="431068at2759"/>
<feature type="region of interest" description="Disordered" evidence="5">
    <location>
        <begin position="280"/>
        <end position="301"/>
    </location>
</feature>
<dbReference type="GeneID" id="9619441"/>
<dbReference type="PANTHER" id="PTHR23139">
    <property type="entry name" value="RNA-BINDING PROTEIN"/>
    <property type="match status" value="1"/>
</dbReference>
<protein>
    <recommendedName>
        <fullName evidence="6">RRM domain-containing protein</fullName>
    </recommendedName>
</protein>
<evidence type="ECO:0000313" key="8">
    <source>
        <dbReference type="Proteomes" id="UP000001058"/>
    </source>
</evidence>
<dbReference type="InterPro" id="IPR012677">
    <property type="entry name" value="Nucleotide-bd_a/b_plait_sf"/>
</dbReference>
<keyword evidence="2 4" id="KW-0694">RNA-binding</keyword>
<dbReference type="InterPro" id="IPR000504">
    <property type="entry name" value="RRM_dom"/>
</dbReference>
<name>D8UCI5_VOLCA</name>
<dbReference type="SUPFAM" id="SSF54928">
    <property type="entry name" value="RNA-binding domain, RBD"/>
    <property type="match status" value="1"/>
</dbReference>
<feature type="compositionally biased region" description="Basic residues" evidence="5">
    <location>
        <begin position="29"/>
        <end position="48"/>
    </location>
</feature>
<dbReference type="InParanoid" id="D8UCI5"/>
<dbReference type="Proteomes" id="UP000001058">
    <property type="component" value="Unassembled WGS sequence"/>
</dbReference>
<evidence type="ECO:0000259" key="6">
    <source>
        <dbReference type="PROSITE" id="PS50102"/>
    </source>
</evidence>
<evidence type="ECO:0000256" key="3">
    <source>
        <dbReference type="ARBA" id="ARBA00023187"/>
    </source>
</evidence>
<organism evidence="8">
    <name type="scientific">Volvox carteri f. nagariensis</name>
    <dbReference type="NCBI Taxonomy" id="3068"/>
    <lineage>
        <taxon>Eukaryota</taxon>
        <taxon>Viridiplantae</taxon>
        <taxon>Chlorophyta</taxon>
        <taxon>core chlorophytes</taxon>
        <taxon>Chlorophyceae</taxon>
        <taxon>CS clade</taxon>
        <taxon>Chlamydomonadales</taxon>
        <taxon>Volvocaceae</taxon>
        <taxon>Volvox</taxon>
    </lineage>
</organism>
<feature type="domain" description="RRM" evidence="6">
    <location>
        <begin position="119"/>
        <end position="202"/>
    </location>
</feature>
<accession>D8UCI5</accession>